<feature type="transmembrane region" description="Helical" evidence="1">
    <location>
        <begin position="115"/>
        <end position="133"/>
    </location>
</feature>
<gene>
    <name evidence="3" type="ORF">Ana3638_06125</name>
</gene>
<dbReference type="PANTHER" id="PTHR34978:SF3">
    <property type="entry name" value="SLR0241 PROTEIN"/>
    <property type="match status" value="1"/>
</dbReference>
<dbReference type="Proteomes" id="UP000464314">
    <property type="component" value="Chromosome"/>
</dbReference>
<dbReference type="PANTHER" id="PTHR34978">
    <property type="entry name" value="POSSIBLE SENSOR-TRANSDUCER PROTEIN BLAR"/>
    <property type="match status" value="1"/>
</dbReference>
<dbReference type="SUPFAM" id="SSF69318">
    <property type="entry name" value="Integrin alpha N-terminal domain"/>
    <property type="match status" value="1"/>
</dbReference>
<dbReference type="InterPro" id="IPR008756">
    <property type="entry name" value="Peptidase_M56"/>
</dbReference>
<dbReference type="RefSeq" id="WP_161837238.1">
    <property type="nucleotide sequence ID" value="NZ_CP048000.1"/>
</dbReference>
<dbReference type="Pfam" id="PF05569">
    <property type="entry name" value="Peptidase_M56"/>
    <property type="match status" value="1"/>
</dbReference>
<sequence length="549" mass="62395">MNSIINDGLPQTAANSGTDPLRIWIILGTLLWCSVAVLLLTCSIVSFIRLKGRMATAIRLKGNVYESDKIRSPFILGFVKPKIYIPFGLTGQEQIYILKHEAYHLKRKDHLMKALSFYVMVLHWFNPLVWLAFTRMTKDMEMSCDEKVLTETGTGIIHEYSASLLSFAANRRFPAANPLAFGESGIRERINNVLHFSKPKKWIILLATFLCITTVATCAANPEEKTESGEHYENLYGNYAFEKQIYMNPLSSFIALDGYKEYYTLTKDHLIVTSETGSQQIFDIDYEPAVVEEEEFKNSFLFKSTGFPNISSYQELRQYTLKNSDHSAVCRIYLLDGDIWLAWLHGNTNTEKNEYIWSIYKIKKITNNIPVITSISGTQDGVSEFLSLNRDYVSGYEADKCYNITTEYVKENSGYQVFKYNTSCASFLLYEDKIYPLGEWFGGFGVTSMALGDLNGDRKPELYFTYSYGSGLHRSHVGYFDPVEKQVVTVDYTRLDGDMLVTCTAGSGLSLYAADLSVLKDFVNFTVEGSDFITDIIYKNEKIIIDPIT</sequence>
<proteinExistence type="predicted"/>
<protein>
    <recommendedName>
        <fullName evidence="2">Peptidase M56 domain-containing protein</fullName>
    </recommendedName>
</protein>
<feature type="transmembrane region" description="Helical" evidence="1">
    <location>
        <begin position="23"/>
        <end position="50"/>
    </location>
</feature>
<evidence type="ECO:0000313" key="3">
    <source>
        <dbReference type="EMBL" id="QHQ60402.1"/>
    </source>
</evidence>
<dbReference type="KEGG" id="anr:Ana3638_06125"/>
<dbReference type="AlphaFoldDB" id="A0A6P1TJX4"/>
<organism evidence="3 4">
    <name type="scientific">Anaerocolumna sedimenticola</name>
    <dbReference type="NCBI Taxonomy" id="2696063"/>
    <lineage>
        <taxon>Bacteria</taxon>
        <taxon>Bacillati</taxon>
        <taxon>Bacillota</taxon>
        <taxon>Clostridia</taxon>
        <taxon>Lachnospirales</taxon>
        <taxon>Lachnospiraceae</taxon>
        <taxon>Anaerocolumna</taxon>
    </lineage>
</organism>
<dbReference type="CDD" id="cd07341">
    <property type="entry name" value="M56_BlaR1_MecR1_like"/>
    <property type="match status" value="1"/>
</dbReference>
<dbReference type="InterPro" id="IPR052173">
    <property type="entry name" value="Beta-lactam_resp_regulator"/>
</dbReference>
<evidence type="ECO:0000259" key="2">
    <source>
        <dbReference type="Pfam" id="PF05569"/>
    </source>
</evidence>
<keyword evidence="1" id="KW-1133">Transmembrane helix</keyword>
<evidence type="ECO:0000256" key="1">
    <source>
        <dbReference type="SAM" id="Phobius"/>
    </source>
</evidence>
<dbReference type="InterPro" id="IPR028994">
    <property type="entry name" value="Integrin_alpha_N"/>
</dbReference>
<keyword evidence="1" id="KW-0812">Transmembrane</keyword>
<name>A0A6P1TJX4_9FIRM</name>
<dbReference type="EMBL" id="CP048000">
    <property type="protein sequence ID" value="QHQ60402.1"/>
    <property type="molecule type" value="Genomic_DNA"/>
</dbReference>
<feature type="domain" description="Peptidase M56" evidence="2">
    <location>
        <begin position="23"/>
        <end position="192"/>
    </location>
</feature>
<evidence type="ECO:0000313" key="4">
    <source>
        <dbReference type="Proteomes" id="UP000464314"/>
    </source>
</evidence>
<keyword evidence="4" id="KW-1185">Reference proteome</keyword>
<keyword evidence="1" id="KW-0472">Membrane</keyword>
<accession>A0A6P1TJX4</accession>
<reference evidence="3 4" key="1">
    <citation type="submission" date="2020-01" db="EMBL/GenBank/DDBJ databases">
        <title>Genome analysis of Anaerocolumna sp. CBA3638.</title>
        <authorList>
            <person name="Kim J."/>
            <person name="Roh S.W."/>
        </authorList>
    </citation>
    <scope>NUCLEOTIDE SEQUENCE [LARGE SCALE GENOMIC DNA]</scope>
    <source>
        <strain evidence="3 4">CBA3638</strain>
    </source>
</reference>